<protein>
    <submittedName>
        <fullName evidence="1">Membrane dipeptidase</fullName>
        <ecNumber evidence="1">3.4.13.19</ecNumber>
    </submittedName>
</protein>
<dbReference type="InterPro" id="IPR032466">
    <property type="entry name" value="Metal_Hydrolase"/>
</dbReference>
<dbReference type="PANTHER" id="PTHR10443:SF12">
    <property type="entry name" value="DIPEPTIDASE"/>
    <property type="match status" value="1"/>
</dbReference>
<dbReference type="InterPro" id="IPR008257">
    <property type="entry name" value="Pept_M19"/>
</dbReference>
<proteinExistence type="predicted"/>
<keyword evidence="1" id="KW-0645">Protease</keyword>
<dbReference type="Proteomes" id="UP001225072">
    <property type="component" value="Unassembled WGS sequence"/>
</dbReference>
<dbReference type="Gene3D" id="3.20.20.140">
    <property type="entry name" value="Metal-dependent hydrolases"/>
    <property type="match status" value="1"/>
</dbReference>
<evidence type="ECO:0000313" key="1">
    <source>
        <dbReference type="EMBL" id="MDQ1096194.1"/>
    </source>
</evidence>
<gene>
    <name evidence="1" type="ORF">QE404_001341</name>
</gene>
<dbReference type="EMBL" id="JAUTAL010000001">
    <property type="protein sequence ID" value="MDQ1096194.1"/>
    <property type="molecule type" value="Genomic_DNA"/>
</dbReference>
<reference evidence="1 2" key="1">
    <citation type="submission" date="2023-07" db="EMBL/GenBank/DDBJ databases">
        <title>Functional and genomic diversity of the sorghum phyllosphere microbiome.</title>
        <authorList>
            <person name="Shade A."/>
        </authorList>
    </citation>
    <scope>NUCLEOTIDE SEQUENCE [LARGE SCALE GENOMIC DNA]</scope>
    <source>
        <strain evidence="1 2">SORGH_AS_1064</strain>
    </source>
</reference>
<dbReference type="SUPFAM" id="SSF51556">
    <property type="entry name" value="Metallo-dependent hydrolases"/>
    <property type="match status" value="1"/>
</dbReference>
<keyword evidence="2" id="KW-1185">Reference proteome</keyword>
<comment type="caution">
    <text evidence="1">The sequence shown here is derived from an EMBL/GenBank/DDBJ whole genome shotgun (WGS) entry which is preliminary data.</text>
</comment>
<name>A0ABU0TGL1_9FLAO</name>
<organism evidence="1 2">
    <name type="scientific">Chryseobacterium camelliae</name>
    <dbReference type="NCBI Taxonomy" id="1265445"/>
    <lineage>
        <taxon>Bacteria</taxon>
        <taxon>Pseudomonadati</taxon>
        <taxon>Bacteroidota</taxon>
        <taxon>Flavobacteriia</taxon>
        <taxon>Flavobacteriales</taxon>
        <taxon>Weeksellaceae</taxon>
        <taxon>Chryseobacterium group</taxon>
        <taxon>Chryseobacterium</taxon>
    </lineage>
</organism>
<keyword evidence="1" id="KW-0224">Dipeptidase</keyword>
<sequence>MNTFNTDLHCDLLAYLLRANTSVDDGQPGCSLPYLKKGHVKLQVMAIYASTGSGSFHNGIRQSEIFREFLNSNDFFLFYEHNINIPEYADKVGVISAIENASAFCEEDMDLDAGFKNLETIIQNTRKIFYMGITHHTENRFGGGNFTDTGLKEDGKVLIDYISDRKIAIDLAHTSDQLAYDILNYLDRKNYSVPILASHSNYRSVYDNKRNLPDELVQELIRRKGLIGLNFIKDYIDHGHPERLYEHIQYALSLGAENCIAYGGDFFYDKEHPDQSRIPFFFDEFKDATAYNTINKKISEDFSPGNHGKDKPSECPGFSSQERYLIFQSSCILDLPLDDFNNIYMLHLGFYPSMDINVQ</sequence>
<accession>A0ABU0TGL1</accession>
<dbReference type="PROSITE" id="PS51365">
    <property type="entry name" value="RENAL_DIPEPTIDASE_2"/>
    <property type="match status" value="1"/>
</dbReference>
<evidence type="ECO:0000313" key="2">
    <source>
        <dbReference type="Proteomes" id="UP001225072"/>
    </source>
</evidence>
<dbReference type="GO" id="GO:0016805">
    <property type="term" value="F:dipeptidase activity"/>
    <property type="evidence" value="ECO:0007669"/>
    <property type="project" value="UniProtKB-KW"/>
</dbReference>
<keyword evidence="1" id="KW-0378">Hydrolase</keyword>
<dbReference type="PANTHER" id="PTHR10443">
    <property type="entry name" value="MICROSOMAL DIPEPTIDASE"/>
    <property type="match status" value="1"/>
</dbReference>
<dbReference type="Pfam" id="PF01244">
    <property type="entry name" value="Peptidase_M19"/>
    <property type="match status" value="1"/>
</dbReference>
<dbReference type="EC" id="3.4.13.19" evidence="1"/>